<feature type="domain" description="Tryptophan synthase beta chain-like PALP" evidence="5">
    <location>
        <begin position="19"/>
        <end position="305"/>
    </location>
</feature>
<keyword evidence="7" id="KW-1185">Reference proteome</keyword>
<evidence type="ECO:0000256" key="4">
    <source>
        <dbReference type="ARBA" id="ARBA00023239"/>
    </source>
</evidence>
<dbReference type="RefSeq" id="WP_202060201.1">
    <property type="nucleotide sequence ID" value="NZ_JAEQMY010000016.1"/>
</dbReference>
<keyword evidence="4" id="KW-0456">Lyase</keyword>
<evidence type="ECO:0000259" key="5">
    <source>
        <dbReference type="Pfam" id="PF00291"/>
    </source>
</evidence>
<comment type="similarity">
    <text evidence="2">Belongs to the serine/threonine dehydratase family.</text>
</comment>
<evidence type="ECO:0000313" key="7">
    <source>
        <dbReference type="Proteomes" id="UP000605848"/>
    </source>
</evidence>
<accession>A0A936ZFQ0</accession>
<dbReference type="PANTHER" id="PTHR48078:SF6">
    <property type="entry name" value="L-THREONINE DEHYDRATASE CATABOLIC TDCB"/>
    <property type="match status" value="1"/>
</dbReference>
<name>A0A936ZFQ0_9HYPH</name>
<dbReference type="Gene3D" id="3.40.50.1100">
    <property type="match status" value="2"/>
</dbReference>
<dbReference type="Pfam" id="PF00291">
    <property type="entry name" value="PALP"/>
    <property type="match status" value="1"/>
</dbReference>
<reference evidence="6" key="1">
    <citation type="submission" date="2021-01" db="EMBL/GenBank/DDBJ databases">
        <title>Microvirga sp.</title>
        <authorList>
            <person name="Kim M.K."/>
        </authorList>
    </citation>
    <scope>NUCLEOTIDE SEQUENCE</scope>
    <source>
        <strain evidence="6">5420S-16</strain>
    </source>
</reference>
<comment type="cofactor">
    <cofactor evidence="1">
        <name>pyridoxal 5'-phosphate</name>
        <dbReference type="ChEBI" id="CHEBI:597326"/>
    </cofactor>
</comment>
<dbReference type="InterPro" id="IPR050147">
    <property type="entry name" value="Ser/Thr_Dehydratase"/>
</dbReference>
<evidence type="ECO:0000256" key="1">
    <source>
        <dbReference type="ARBA" id="ARBA00001933"/>
    </source>
</evidence>
<evidence type="ECO:0000256" key="2">
    <source>
        <dbReference type="ARBA" id="ARBA00010869"/>
    </source>
</evidence>
<dbReference type="InterPro" id="IPR001926">
    <property type="entry name" value="TrpB-like_PALP"/>
</dbReference>
<gene>
    <name evidence="6" type="ORF">JKG68_13445</name>
</gene>
<sequence length="323" mass="34231">MTAFDVTLSDIEAARSRIAGHARRTPAYESAVLSERLGRRIAVKMEALQLAGSFKVRGVFNKVMTLSEAERRRGLVTVSGGNHAIAVARVAGALGLDALVLMPKVTPRFNVDLTVKFGAQVELCEDAAEAFAKAEAYEREGRLFVHPYDDPAVIAGHGTLGLEFLEDIPDLTHVFVSIGGGGFMAGTAAALKAKRPSLTVYGVETTGAQTMTEALKADQPVTIRATSVARTLGAPFATHRTLAAAKLFLKEIVLVDDQPVLADVSWILQAEKLLCEPAAACVLTAAEKIAPSLPDDSVIGLVLCGSNLSLDDLDAWRRQLGAA</sequence>
<protein>
    <submittedName>
        <fullName evidence="6">Pyridoxal-phosphate dependent enzyme</fullName>
    </submittedName>
</protein>
<dbReference type="GO" id="GO:0003941">
    <property type="term" value="F:L-serine ammonia-lyase activity"/>
    <property type="evidence" value="ECO:0007669"/>
    <property type="project" value="TreeGrafter"/>
</dbReference>
<dbReference type="FunFam" id="3.40.50.1100:FF:000005">
    <property type="entry name" value="Threonine dehydratase catabolic"/>
    <property type="match status" value="1"/>
</dbReference>
<dbReference type="GO" id="GO:0009097">
    <property type="term" value="P:isoleucine biosynthetic process"/>
    <property type="evidence" value="ECO:0007669"/>
    <property type="project" value="TreeGrafter"/>
</dbReference>
<comment type="caution">
    <text evidence="6">The sequence shown here is derived from an EMBL/GenBank/DDBJ whole genome shotgun (WGS) entry which is preliminary data.</text>
</comment>
<dbReference type="Proteomes" id="UP000605848">
    <property type="component" value="Unassembled WGS sequence"/>
</dbReference>
<dbReference type="SUPFAM" id="SSF53686">
    <property type="entry name" value="Tryptophan synthase beta subunit-like PLP-dependent enzymes"/>
    <property type="match status" value="1"/>
</dbReference>
<dbReference type="GO" id="GO:0006565">
    <property type="term" value="P:L-serine catabolic process"/>
    <property type="evidence" value="ECO:0007669"/>
    <property type="project" value="TreeGrafter"/>
</dbReference>
<dbReference type="GO" id="GO:0004794">
    <property type="term" value="F:threonine deaminase activity"/>
    <property type="evidence" value="ECO:0007669"/>
    <property type="project" value="TreeGrafter"/>
</dbReference>
<dbReference type="InterPro" id="IPR036052">
    <property type="entry name" value="TrpB-like_PALP_sf"/>
</dbReference>
<evidence type="ECO:0000313" key="6">
    <source>
        <dbReference type="EMBL" id="MBL0404975.1"/>
    </source>
</evidence>
<dbReference type="EMBL" id="JAEQMY010000016">
    <property type="protein sequence ID" value="MBL0404975.1"/>
    <property type="molecule type" value="Genomic_DNA"/>
</dbReference>
<proteinExistence type="inferred from homology"/>
<organism evidence="6 7">
    <name type="scientific">Microvirga aerilata</name>
    <dbReference type="NCBI Taxonomy" id="670292"/>
    <lineage>
        <taxon>Bacteria</taxon>
        <taxon>Pseudomonadati</taxon>
        <taxon>Pseudomonadota</taxon>
        <taxon>Alphaproteobacteria</taxon>
        <taxon>Hyphomicrobiales</taxon>
        <taxon>Methylobacteriaceae</taxon>
        <taxon>Microvirga</taxon>
    </lineage>
</organism>
<dbReference type="GO" id="GO:0006567">
    <property type="term" value="P:L-threonine catabolic process"/>
    <property type="evidence" value="ECO:0007669"/>
    <property type="project" value="TreeGrafter"/>
</dbReference>
<evidence type="ECO:0000256" key="3">
    <source>
        <dbReference type="ARBA" id="ARBA00022898"/>
    </source>
</evidence>
<dbReference type="AlphaFoldDB" id="A0A936ZFQ0"/>
<keyword evidence="3" id="KW-0663">Pyridoxal phosphate</keyword>
<dbReference type="PANTHER" id="PTHR48078">
    <property type="entry name" value="THREONINE DEHYDRATASE, MITOCHONDRIAL-RELATED"/>
    <property type="match status" value="1"/>
</dbReference>